<keyword evidence="1" id="KW-0732">Signal</keyword>
<comment type="caution">
    <text evidence="2">The sequence shown here is derived from an EMBL/GenBank/DDBJ whole genome shotgun (WGS) entry which is preliminary data.</text>
</comment>
<feature type="signal peptide" evidence="1">
    <location>
        <begin position="1"/>
        <end position="20"/>
    </location>
</feature>
<reference evidence="2 3" key="1">
    <citation type="submission" date="2020-07" db="EMBL/GenBank/DDBJ databases">
        <title>Moheibacter lacus sp. nov., a member of the family Flavobacteriaceae isolated from freshwater lake sediment.</title>
        <authorList>
            <person name="Liu Y."/>
        </authorList>
    </citation>
    <scope>NUCLEOTIDE SEQUENCE [LARGE SCALE GENOMIC DNA]</scope>
    <source>
        <strain evidence="2 3">BDHS18</strain>
    </source>
</reference>
<dbReference type="RefSeq" id="WP_182042296.1">
    <property type="nucleotide sequence ID" value="NZ_JACDZE010000001.1"/>
</dbReference>
<gene>
    <name evidence="2" type="ORF">HU137_02860</name>
</gene>
<name>A0A838ZHH4_9FLAO</name>
<protein>
    <submittedName>
        <fullName evidence="2">Uncharacterized protein</fullName>
    </submittedName>
</protein>
<keyword evidence="3" id="KW-1185">Reference proteome</keyword>
<sequence>MKKYLYIFILVLSINLFSQTADKNILKTIIITELNNHQKFGNKIHLLNEFDENYTHLITLDDIMISFSKELHSDGKEIYSDTKYDYDKFRKDFVEKMQDVCFRHLLNEKNIAQLYIQISTKVDLFYDIKLYY</sequence>
<dbReference type="EMBL" id="JACDZE010000001">
    <property type="protein sequence ID" value="MBA5628708.1"/>
    <property type="molecule type" value="Genomic_DNA"/>
</dbReference>
<evidence type="ECO:0000313" key="3">
    <source>
        <dbReference type="Proteomes" id="UP000552241"/>
    </source>
</evidence>
<feature type="chain" id="PRO_5032760980" evidence="1">
    <location>
        <begin position="21"/>
        <end position="132"/>
    </location>
</feature>
<organism evidence="2 3">
    <name type="scientific">Moheibacter lacus</name>
    <dbReference type="NCBI Taxonomy" id="2745851"/>
    <lineage>
        <taxon>Bacteria</taxon>
        <taxon>Pseudomonadati</taxon>
        <taxon>Bacteroidota</taxon>
        <taxon>Flavobacteriia</taxon>
        <taxon>Flavobacteriales</taxon>
        <taxon>Weeksellaceae</taxon>
        <taxon>Moheibacter</taxon>
    </lineage>
</organism>
<proteinExistence type="predicted"/>
<dbReference type="AlphaFoldDB" id="A0A838ZHH4"/>
<dbReference type="Proteomes" id="UP000552241">
    <property type="component" value="Unassembled WGS sequence"/>
</dbReference>
<accession>A0A838ZHH4</accession>
<evidence type="ECO:0000313" key="2">
    <source>
        <dbReference type="EMBL" id="MBA5628708.1"/>
    </source>
</evidence>
<evidence type="ECO:0000256" key="1">
    <source>
        <dbReference type="SAM" id="SignalP"/>
    </source>
</evidence>